<feature type="region of interest" description="Disordered" evidence="6">
    <location>
        <begin position="608"/>
        <end position="627"/>
    </location>
</feature>
<evidence type="ECO:0000259" key="7">
    <source>
        <dbReference type="PROSITE" id="PS50830"/>
    </source>
</evidence>
<keyword evidence="2" id="KW-0134">Cell wall</keyword>
<keyword evidence="4" id="KW-0732">Signal</keyword>
<dbReference type="Gene3D" id="3.90.780.10">
    <property type="entry name" value="5'-Nucleotidase, C-terminal domain"/>
    <property type="match status" value="1"/>
</dbReference>
<keyword evidence="5" id="KW-0572">Peptidoglycan-anchor</keyword>
<dbReference type="Pfam" id="PF02872">
    <property type="entry name" value="5_nucleotid_C"/>
    <property type="match status" value="1"/>
</dbReference>
<dbReference type="GO" id="GO:0008253">
    <property type="term" value="F:5'-nucleotidase activity"/>
    <property type="evidence" value="ECO:0007669"/>
    <property type="project" value="TreeGrafter"/>
</dbReference>
<proteinExistence type="predicted"/>
<dbReference type="InterPro" id="IPR035437">
    <property type="entry name" value="SNase_OB-fold_sf"/>
</dbReference>
<dbReference type="RefSeq" id="WP_093135544.1">
    <property type="nucleotide sequence ID" value="NZ_FOHJ01000007.1"/>
</dbReference>
<dbReference type="InterPro" id="IPR016071">
    <property type="entry name" value="Staphylococal_nuclease_OB-fold"/>
</dbReference>
<feature type="region of interest" description="Disordered" evidence="6">
    <location>
        <begin position="182"/>
        <end position="205"/>
    </location>
</feature>
<dbReference type="STRING" id="237682.SAMN05421676_10728"/>
<protein>
    <submittedName>
        <fullName evidence="9">2',3'-cyclic-nucleotide 2'-phosphodiesterase/5'-or 3'-nucleotidase, 5'-nucleotidase family</fullName>
    </submittedName>
</protein>
<dbReference type="InterPro" id="IPR029052">
    <property type="entry name" value="Metallo-depent_PP-like"/>
</dbReference>
<evidence type="ECO:0000256" key="5">
    <source>
        <dbReference type="ARBA" id="ARBA00023088"/>
    </source>
</evidence>
<dbReference type="OrthoDB" id="9801679at2"/>
<dbReference type="InterPro" id="IPR006179">
    <property type="entry name" value="5_nucleotidase/apyrase"/>
</dbReference>
<evidence type="ECO:0000256" key="6">
    <source>
        <dbReference type="SAM" id="MobiDB-lite"/>
    </source>
</evidence>
<dbReference type="PROSITE" id="PS00786">
    <property type="entry name" value="5_NUCLEOTIDASE_2"/>
    <property type="match status" value="1"/>
</dbReference>
<feature type="region of interest" description="Disordered" evidence="6">
    <location>
        <begin position="444"/>
        <end position="466"/>
    </location>
</feature>
<dbReference type="PROSITE" id="PS51841">
    <property type="entry name" value="LTD"/>
    <property type="match status" value="1"/>
</dbReference>
<feature type="domain" description="LTD" evidence="8">
    <location>
        <begin position="27"/>
        <end position="186"/>
    </location>
</feature>
<keyword evidence="10" id="KW-1185">Reference proteome</keyword>
<evidence type="ECO:0000259" key="8">
    <source>
        <dbReference type="PROSITE" id="PS51841"/>
    </source>
</evidence>
<sequence>MKKFVSNKLFNVLIVWTLVFPNLFTLFEGTVSAESEPADLFISEYVEGGSYNKAVEIYNGTGQAVDLSQYTLKLYSNGAETATQTLALSGSLSAGDVYVVAHPSAASDILNIADETHGGVVNFNGNDAFALTKNDSQIDVLGTIGQDGDYAKDVTLVRKASITSGTLTYTETEWNSHEKDTFEYLGSHNGSPTDPEEPGDPSDPVTIEEARNLGIGTEVTVEGVVTADNAAIGGGNLSTYIQDETAGINVFDFEATSYPTLEKGERVQVTGVLDEYNGLLEVVPNNSDSVEVLSENNSLPALQEITLAGMQDEGIAEPLEGSRVQVNGYISSIPSSPAGGGYNISLIDEEFNGTTLRVMEDAFDVSTLEEGKWYDITAILSQYNTYQLIPAEASDITLADEQPDPPSAAGEYTSTVESVTDGDTIRLETPVLGSDRVRFVNIDTPETDMGSSNGAHGENQDEHGEAAKSHLQTLLQPGDEVTLRIGDEPTDDYGRLLAQVINKDGVNTNLEMVQEGYATTYFIWPFGEDAQYETYQTAVKEAKEQGKGIWNPDNPLIEQPFEYRAILEGGDFNKYVGNSDTMEYVEPTEFEEVPVHKRVFFWSEGEAQDAGYTPAGDETGGEDPGEPGDTVSVQLLGLNDLHGKIDQEYELDIDSDGQIDGTFGRMDYVASYFENREQDNPNTLKVHAGDMIGASSPVSALYQDEPTVEIMEEIGFDVGTVGNHEFDEGTEELLRMVNGGEHPEGTENYDGMNFDVLCANCVDKNTGETIIPPYAVKEVSGQEIGFIGVTTQETPEMVMPDGIQNMEFTDEQEAVDQAVDELKSQGIESIVVLSHVPGSQSGDASATGAVADLARSIDDEVDIIFAAHNHQVVNGVVDDKLIVQAYEYGKAMADIDLEIDTESGDIVQKEAEIVYIDQSQAEPDTEVKGILDKYTALIEEKMNEVVGYNAQDLTGDYSNDGDHGLGNLLADGMKWAMDSDFAMMNGGGIRDNLLAGEVTWGDLFNIQPFGNVLMKFEVKGEDLYPILNAQLSPQYGPDYSISGFHYTWDPETAEVVTITLPDGTPIDEDKTYTLTVNNYMGTSEGEKYRPIGELGQNPEMGSIDVDATVDFMKNLNTTEENPLEYQPDGEGRITEGSAIDYQDVTIAEARAADIGAGVILEGIVTYVDGNHYYIQDETGGIVIRSSDLTAEVGDKIQAQGVTSYYDGLLQVVTEDVEVIEEDAGEPGAKSIQAVEINEDVEGQLVELEYVTTSSANEQNEYLAEDASGEVVIADPTNLLEEGQTYKRLVGVVTYSSGEHQVILRKAGDVTKLAFVNEEGPVSDATNTLLESTRVLGLDTVKDLLQAQLTEVVETKGNTKQHIKSAVHHISKSLSKIEQGKGNRETELRKIEHELNKLF</sequence>
<dbReference type="GO" id="GO:0030288">
    <property type="term" value="C:outer membrane-bounded periplasmic space"/>
    <property type="evidence" value="ECO:0007669"/>
    <property type="project" value="TreeGrafter"/>
</dbReference>
<dbReference type="GO" id="GO:0009166">
    <property type="term" value="P:nucleotide catabolic process"/>
    <property type="evidence" value="ECO:0007669"/>
    <property type="project" value="InterPro"/>
</dbReference>
<dbReference type="Proteomes" id="UP000199095">
    <property type="component" value="Unassembled WGS sequence"/>
</dbReference>
<dbReference type="SUPFAM" id="SSF55816">
    <property type="entry name" value="5'-nucleotidase (syn. UDP-sugar hydrolase), C-terminal domain"/>
    <property type="match status" value="1"/>
</dbReference>
<dbReference type="InterPro" id="IPR036907">
    <property type="entry name" value="5'-Nucleotdase_C_sf"/>
</dbReference>
<dbReference type="Pfam" id="PF00932">
    <property type="entry name" value="LTD"/>
    <property type="match status" value="1"/>
</dbReference>
<dbReference type="InterPro" id="IPR008334">
    <property type="entry name" value="5'-Nucleotdase_C"/>
</dbReference>
<feature type="domain" description="TNase-like" evidence="7">
    <location>
        <begin position="410"/>
        <end position="552"/>
    </location>
</feature>
<dbReference type="InterPro" id="IPR006146">
    <property type="entry name" value="5'-Nucleotdase_CS"/>
</dbReference>
<organism evidence="9 10">
    <name type="scientific">Salinibacillus kushneri</name>
    <dbReference type="NCBI Taxonomy" id="237682"/>
    <lineage>
        <taxon>Bacteria</taxon>
        <taxon>Bacillati</taxon>
        <taxon>Bacillota</taxon>
        <taxon>Bacilli</taxon>
        <taxon>Bacillales</taxon>
        <taxon>Bacillaceae</taxon>
        <taxon>Salinibacillus</taxon>
    </lineage>
</organism>
<evidence type="ECO:0000256" key="1">
    <source>
        <dbReference type="ARBA" id="ARBA00004168"/>
    </source>
</evidence>
<comment type="subcellular location">
    <subcellularLocation>
        <location evidence="1">Secreted</location>
        <location evidence="1">Cell wall</location>
        <topology evidence="1">Peptidoglycan-anchor</topology>
    </subcellularLocation>
</comment>
<dbReference type="Pfam" id="PF00565">
    <property type="entry name" value="SNase"/>
    <property type="match status" value="1"/>
</dbReference>
<dbReference type="Gene3D" id="3.60.21.10">
    <property type="match status" value="1"/>
</dbReference>
<dbReference type="GO" id="GO:0046872">
    <property type="term" value="F:metal ion binding"/>
    <property type="evidence" value="ECO:0007669"/>
    <property type="project" value="InterPro"/>
</dbReference>
<evidence type="ECO:0000256" key="3">
    <source>
        <dbReference type="ARBA" id="ARBA00022525"/>
    </source>
</evidence>
<dbReference type="GO" id="GO:0000166">
    <property type="term" value="F:nucleotide binding"/>
    <property type="evidence" value="ECO:0007669"/>
    <property type="project" value="InterPro"/>
</dbReference>
<name>A0A1I0GKZ7_9BACI</name>
<dbReference type="SUPFAM" id="SSF56300">
    <property type="entry name" value="Metallo-dependent phosphatases"/>
    <property type="match status" value="1"/>
</dbReference>
<dbReference type="SUPFAM" id="SSF50199">
    <property type="entry name" value="Staphylococcal nuclease"/>
    <property type="match status" value="1"/>
</dbReference>
<dbReference type="PANTHER" id="PTHR11575">
    <property type="entry name" value="5'-NUCLEOTIDASE-RELATED"/>
    <property type="match status" value="1"/>
</dbReference>
<dbReference type="Pfam" id="PF00149">
    <property type="entry name" value="Metallophos"/>
    <property type="match status" value="1"/>
</dbReference>
<reference evidence="10" key="1">
    <citation type="submission" date="2016-10" db="EMBL/GenBank/DDBJ databases">
        <authorList>
            <person name="Varghese N."/>
            <person name="Submissions S."/>
        </authorList>
    </citation>
    <scope>NUCLEOTIDE SEQUENCE [LARGE SCALE GENOMIC DNA]</scope>
    <source>
        <strain evidence="10">CGMCC 1.3566</strain>
    </source>
</reference>
<dbReference type="PROSITE" id="PS50830">
    <property type="entry name" value="TNASE_3"/>
    <property type="match status" value="1"/>
</dbReference>
<dbReference type="Gene3D" id="2.40.50.90">
    <property type="match status" value="1"/>
</dbReference>
<dbReference type="PRINTS" id="PR01607">
    <property type="entry name" value="APYRASEFAMLY"/>
</dbReference>
<keyword evidence="3" id="KW-0964">Secreted</keyword>
<evidence type="ECO:0000313" key="10">
    <source>
        <dbReference type="Proteomes" id="UP000199095"/>
    </source>
</evidence>
<accession>A0A1I0GKZ7</accession>
<gene>
    <name evidence="9" type="ORF">SAMN05421676_10728</name>
</gene>
<dbReference type="GO" id="GO:0008768">
    <property type="term" value="F:UDP-sugar diphosphatase activity"/>
    <property type="evidence" value="ECO:0007669"/>
    <property type="project" value="TreeGrafter"/>
</dbReference>
<evidence type="ECO:0000256" key="2">
    <source>
        <dbReference type="ARBA" id="ARBA00022512"/>
    </source>
</evidence>
<dbReference type="CDD" id="cd04486">
    <property type="entry name" value="YhcR_OBF_like"/>
    <property type="match status" value="1"/>
</dbReference>
<dbReference type="InterPro" id="IPR004843">
    <property type="entry name" value="Calcineurin-like_PHP"/>
</dbReference>
<dbReference type="FunFam" id="3.60.21.10:FF:000052">
    <property type="entry name" value="Endonuclease YhcR"/>
    <property type="match status" value="1"/>
</dbReference>
<evidence type="ECO:0000313" key="9">
    <source>
        <dbReference type="EMBL" id="SET71039.1"/>
    </source>
</evidence>
<dbReference type="SMART" id="SM00318">
    <property type="entry name" value="SNc"/>
    <property type="match status" value="1"/>
</dbReference>
<dbReference type="EMBL" id="FOHJ01000007">
    <property type="protein sequence ID" value="SET71039.1"/>
    <property type="molecule type" value="Genomic_DNA"/>
</dbReference>
<dbReference type="PANTHER" id="PTHR11575:SF24">
    <property type="entry name" value="5'-NUCLEOTIDASE"/>
    <property type="match status" value="1"/>
</dbReference>
<dbReference type="InterPro" id="IPR001322">
    <property type="entry name" value="Lamin_tail_dom"/>
</dbReference>
<evidence type="ECO:0000256" key="4">
    <source>
        <dbReference type="ARBA" id="ARBA00022729"/>
    </source>
</evidence>